<evidence type="ECO:0000313" key="6">
    <source>
        <dbReference type="Proteomes" id="UP000006671"/>
    </source>
</evidence>
<keyword evidence="3" id="KW-0539">Nucleus</keyword>
<reference evidence="5 6" key="1">
    <citation type="journal article" date="2010" name="Cell">
        <title>The genome of Naegleria gruberi illuminates early eukaryotic versatility.</title>
        <authorList>
            <person name="Fritz-Laylin L.K."/>
            <person name="Prochnik S.E."/>
            <person name="Ginger M.L."/>
            <person name="Dacks J.B."/>
            <person name="Carpenter M.L."/>
            <person name="Field M.C."/>
            <person name="Kuo A."/>
            <person name="Paredez A."/>
            <person name="Chapman J."/>
            <person name="Pham J."/>
            <person name="Shu S."/>
            <person name="Neupane R."/>
            <person name="Cipriano M."/>
            <person name="Mancuso J."/>
            <person name="Tu H."/>
            <person name="Salamov A."/>
            <person name="Lindquist E."/>
            <person name="Shapiro H."/>
            <person name="Lucas S."/>
            <person name="Grigoriev I.V."/>
            <person name="Cande W.Z."/>
            <person name="Fulton C."/>
            <person name="Rokhsar D.S."/>
            <person name="Dawson S.C."/>
        </authorList>
    </citation>
    <scope>NUCLEOTIDE SEQUENCE [LARGE SCALE GENOMIC DNA]</scope>
    <source>
        <strain evidence="5 6">NEG-M</strain>
    </source>
</reference>
<evidence type="ECO:0000256" key="1">
    <source>
        <dbReference type="ARBA" id="ARBA00004123"/>
    </source>
</evidence>
<dbReference type="KEGG" id="ngr:NAEGRDRAFT_63604"/>
<evidence type="ECO:0000313" key="5">
    <source>
        <dbReference type="EMBL" id="EFC48324.1"/>
    </source>
</evidence>
<keyword evidence="6" id="KW-1185">Reference proteome</keyword>
<dbReference type="VEuPathDB" id="AmoebaDB:NAEGRDRAFT_63604"/>
<dbReference type="InterPro" id="IPR024661">
    <property type="entry name" value="RNA_pol_III_Rpc31"/>
</dbReference>
<organism evidence="6">
    <name type="scientific">Naegleria gruberi</name>
    <name type="common">Amoeba</name>
    <dbReference type="NCBI Taxonomy" id="5762"/>
    <lineage>
        <taxon>Eukaryota</taxon>
        <taxon>Discoba</taxon>
        <taxon>Heterolobosea</taxon>
        <taxon>Tetramitia</taxon>
        <taxon>Eutetramitia</taxon>
        <taxon>Vahlkampfiidae</taxon>
        <taxon>Naegleria</taxon>
    </lineage>
</organism>
<dbReference type="RefSeq" id="XP_002681068.1">
    <property type="nucleotide sequence ID" value="XM_002681022.1"/>
</dbReference>
<dbReference type="Proteomes" id="UP000006671">
    <property type="component" value="Unassembled WGS sequence"/>
</dbReference>
<dbReference type="AlphaFoldDB" id="D2V458"/>
<gene>
    <name evidence="5" type="ORF">NAEGRDRAFT_63604</name>
</gene>
<dbReference type="GO" id="GO:0006383">
    <property type="term" value="P:transcription by RNA polymerase III"/>
    <property type="evidence" value="ECO:0007669"/>
    <property type="project" value="InterPro"/>
</dbReference>
<evidence type="ECO:0000256" key="2">
    <source>
        <dbReference type="ARBA" id="ARBA00008352"/>
    </source>
</evidence>
<sequence>MPPRGRGRGGAAPMGRIPSSGGAASQQQEGSGTAANAGEEQAKKPQILTPYQAMQRKALLIPPLYPEVKIHKCKPISDALHVMIEQMRNSRGRIRNSPYYVDSQHCEACLDEKKDPLMQSLGIKTGYFPSEIVVRPNKKRLMMLYKRFNSGSDEANVQRLEKLFKQKKDDDDEDDDDDENGDILAEDEESDGGDAYDAFENFDDDEDYLDEEEVGDGDEGPTM</sequence>
<comment type="subcellular location">
    <subcellularLocation>
        <location evidence="1">Nucleus</location>
    </subcellularLocation>
</comment>
<feature type="compositionally biased region" description="Low complexity" evidence="4">
    <location>
        <begin position="11"/>
        <end position="35"/>
    </location>
</feature>
<proteinExistence type="inferred from homology"/>
<name>D2V458_NAEGR</name>
<dbReference type="PANTHER" id="PTHR15367:SF2">
    <property type="entry name" value="DNA-DIRECTED RNA POLYMERASE III SUBUNIT"/>
    <property type="match status" value="1"/>
</dbReference>
<dbReference type="GO" id="GO:0005666">
    <property type="term" value="C:RNA polymerase III complex"/>
    <property type="evidence" value="ECO:0007669"/>
    <property type="project" value="TreeGrafter"/>
</dbReference>
<dbReference type="OrthoDB" id="10444254at2759"/>
<accession>D2V458</accession>
<protein>
    <submittedName>
        <fullName evidence="5">Predicted protein</fullName>
    </submittedName>
</protein>
<dbReference type="OMA" id="YDAFENF"/>
<comment type="similarity">
    <text evidence="2">Belongs to the eukaryotic RPC7 RNA polymerase subunit family.</text>
</comment>
<feature type="compositionally biased region" description="Acidic residues" evidence="4">
    <location>
        <begin position="200"/>
        <end position="223"/>
    </location>
</feature>
<feature type="region of interest" description="Disordered" evidence="4">
    <location>
        <begin position="165"/>
        <end position="223"/>
    </location>
</feature>
<evidence type="ECO:0000256" key="4">
    <source>
        <dbReference type="SAM" id="MobiDB-lite"/>
    </source>
</evidence>
<feature type="region of interest" description="Disordered" evidence="4">
    <location>
        <begin position="1"/>
        <end position="44"/>
    </location>
</feature>
<evidence type="ECO:0000256" key="3">
    <source>
        <dbReference type="ARBA" id="ARBA00023242"/>
    </source>
</evidence>
<dbReference type="PANTHER" id="PTHR15367">
    <property type="entry name" value="DNA-DIRECTED RNA POLYMERASE III"/>
    <property type="match status" value="1"/>
</dbReference>
<feature type="compositionally biased region" description="Acidic residues" evidence="4">
    <location>
        <begin position="170"/>
        <end position="194"/>
    </location>
</feature>
<dbReference type="InParanoid" id="D2V458"/>
<dbReference type="GeneID" id="8848392"/>
<dbReference type="EMBL" id="GG738851">
    <property type="protein sequence ID" value="EFC48324.1"/>
    <property type="molecule type" value="Genomic_DNA"/>
</dbReference>